<keyword evidence="1" id="KW-0472">Membrane</keyword>
<name>A0A967AT74_9FLAO</name>
<protein>
    <recommendedName>
        <fullName evidence="4">Prepilin-type N-terminal cleavage/methylation domain-containing protein</fullName>
    </recommendedName>
</protein>
<keyword evidence="1" id="KW-0812">Transmembrane</keyword>
<feature type="transmembrane region" description="Helical" evidence="1">
    <location>
        <begin position="7"/>
        <end position="31"/>
    </location>
</feature>
<sequence length="159" mass="18422">MKTNLRAFTILEVLINIVIMSIIIGMVYFVYSSFSKQIYFYRSDVEEELALSSFCLRLKADFFQAEKIIGTAYSFEVVRYDTNRIQYEVANGFIYRTQAGNRDSLRIDKIEISSKIDPITNENLIRKAQLSTILFEAPMEFTVAKKYPSILDNNTDYGD</sequence>
<proteinExistence type="predicted"/>
<dbReference type="RefSeq" id="WP_152573457.1">
    <property type="nucleotide sequence ID" value="NZ_VIKU02000001.1"/>
</dbReference>
<evidence type="ECO:0008006" key="4">
    <source>
        <dbReference type="Google" id="ProtNLM"/>
    </source>
</evidence>
<comment type="caution">
    <text evidence="2">The sequence shown here is derived from an EMBL/GenBank/DDBJ whole genome shotgun (WGS) entry which is preliminary data.</text>
</comment>
<keyword evidence="3" id="KW-1185">Reference proteome</keyword>
<evidence type="ECO:0000256" key="1">
    <source>
        <dbReference type="SAM" id="Phobius"/>
    </source>
</evidence>
<gene>
    <name evidence="2" type="ORF">FK220_006595</name>
</gene>
<evidence type="ECO:0000313" key="2">
    <source>
        <dbReference type="EMBL" id="NHF59000.1"/>
    </source>
</evidence>
<dbReference type="AlphaFoldDB" id="A0A967AT74"/>
<dbReference type="Proteomes" id="UP000707206">
    <property type="component" value="Unassembled WGS sequence"/>
</dbReference>
<reference evidence="2" key="2">
    <citation type="submission" date="2020-03" db="EMBL/GenBank/DDBJ databases">
        <title>Flavobacteriaceae bacterium strain TP-CH-4, a member of the family Flavobacteriaceae isolated from a deep-sea seamount.</title>
        <authorList>
            <person name="Zhang D.-C."/>
        </authorList>
    </citation>
    <scope>NUCLEOTIDE SEQUENCE</scope>
    <source>
        <strain evidence="2">TP-CH-4</strain>
    </source>
</reference>
<accession>A0A967AT74</accession>
<keyword evidence="1" id="KW-1133">Transmembrane helix</keyword>
<evidence type="ECO:0000313" key="3">
    <source>
        <dbReference type="Proteomes" id="UP000707206"/>
    </source>
</evidence>
<dbReference type="EMBL" id="VIKU02000001">
    <property type="protein sequence ID" value="NHF59000.1"/>
    <property type="molecule type" value="Genomic_DNA"/>
</dbReference>
<reference evidence="2" key="1">
    <citation type="submission" date="2019-07" db="EMBL/GenBank/DDBJ databases">
        <authorList>
            <person name="De-Chao Zhang Q."/>
        </authorList>
    </citation>
    <scope>NUCLEOTIDE SEQUENCE</scope>
    <source>
        <strain evidence="2">TP-CH-4</strain>
    </source>
</reference>
<organism evidence="2 3">
    <name type="scientific">Pelagihabitans pacificus</name>
    <dbReference type="NCBI Taxonomy" id="2696054"/>
    <lineage>
        <taxon>Bacteria</taxon>
        <taxon>Pseudomonadati</taxon>
        <taxon>Bacteroidota</taxon>
        <taxon>Flavobacteriia</taxon>
        <taxon>Flavobacteriales</taxon>
        <taxon>Flavobacteriaceae</taxon>
        <taxon>Pelagihabitans</taxon>
    </lineage>
</organism>